<evidence type="ECO:0000313" key="7">
    <source>
        <dbReference type="Proteomes" id="UP001432027"/>
    </source>
</evidence>
<proteinExistence type="predicted"/>
<dbReference type="PANTHER" id="PTHR46561">
    <property type="entry name" value="SERPENTINE RECEPTOR, CLASS AB (CLASS A-LIKE)-RELATED"/>
    <property type="match status" value="1"/>
</dbReference>
<keyword evidence="2 5" id="KW-0812">Transmembrane</keyword>
<name>A0AAV5TJ08_9BILA</name>
<accession>A0AAV5TJ08</accession>
<evidence type="ECO:0000256" key="3">
    <source>
        <dbReference type="ARBA" id="ARBA00022989"/>
    </source>
</evidence>
<comment type="caution">
    <text evidence="6">The sequence shown here is derived from an EMBL/GenBank/DDBJ whole genome shotgun (WGS) entry which is preliminary data.</text>
</comment>
<evidence type="ECO:0000256" key="4">
    <source>
        <dbReference type="ARBA" id="ARBA00023136"/>
    </source>
</evidence>
<feature type="non-terminal residue" evidence="6">
    <location>
        <position position="161"/>
    </location>
</feature>
<dbReference type="InterPro" id="IPR053286">
    <property type="entry name" value="Nematode_rcpt-like_srab"/>
</dbReference>
<dbReference type="PANTHER" id="PTHR46561:SF11">
    <property type="entry name" value="SERPENTINE RECEPTOR CLASS ALPHA_BETA-14"/>
    <property type="match status" value="1"/>
</dbReference>
<dbReference type="EMBL" id="BTSX01000004">
    <property type="protein sequence ID" value="GMS94217.1"/>
    <property type="molecule type" value="Genomic_DNA"/>
</dbReference>
<comment type="subcellular location">
    <subcellularLocation>
        <location evidence="1">Membrane</location>
        <topology evidence="1">Multi-pass membrane protein</topology>
    </subcellularLocation>
</comment>
<keyword evidence="7" id="KW-1185">Reference proteome</keyword>
<keyword evidence="3 5" id="KW-1133">Transmembrane helix</keyword>
<protein>
    <recommendedName>
        <fullName evidence="8">G protein-coupled receptor</fullName>
    </recommendedName>
</protein>
<dbReference type="GO" id="GO:0016020">
    <property type="term" value="C:membrane"/>
    <property type="evidence" value="ECO:0007669"/>
    <property type="project" value="UniProtKB-SubCell"/>
</dbReference>
<sequence length="161" mass="18294">MSFHIIVSSVGILALLAMEWNRKTRKLLAHKSLILLMNMHSFWTSILCVSILINHVATLHNHLTMRRVFRVLSNVKMHFHRSPADLYVSAKTCMIRLTPLIVAGYGSSGSIFSQMAMVAERYRASNNLANYENSSISVGHLLNAAHVSRTLFIWYSTIPFY</sequence>
<dbReference type="Pfam" id="PF10292">
    <property type="entry name" value="7TM_GPCR_Srab"/>
    <property type="match status" value="1"/>
</dbReference>
<dbReference type="Proteomes" id="UP001432027">
    <property type="component" value="Unassembled WGS sequence"/>
</dbReference>
<keyword evidence="4 5" id="KW-0472">Membrane</keyword>
<feature type="transmembrane region" description="Helical" evidence="5">
    <location>
        <begin position="41"/>
        <end position="60"/>
    </location>
</feature>
<evidence type="ECO:0000313" key="6">
    <source>
        <dbReference type="EMBL" id="GMS94217.1"/>
    </source>
</evidence>
<organism evidence="6 7">
    <name type="scientific">Pristionchus entomophagus</name>
    <dbReference type="NCBI Taxonomy" id="358040"/>
    <lineage>
        <taxon>Eukaryota</taxon>
        <taxon>Metazoa</taxon>
        <taxon>Ecdysozoa</taxon>
        <taxon>Nematoda</taxon>
        <taxon>Chromadorea</taxon>
        <taxon>Rhabditida</taxon>
        <taxon>Rhabditina</taxon>
        <taxon>Diplogasteromorpha</taxon>
        <taxon>Diplogasteroidea</taxon>
        <taxon>Neodiplogasteridae</taxon>
        <taxon>Pristionchus</taxon>
    </lineage>
</organism>
<reference evidence="6" key="1">
    <citation type="submission" date="2023-10" db="EMBL/GenBank/DDBJ databases">
        <title>Genome assembly of Pristionchus species.</title>
        <authorList>
            <person name="Yoshida K."/>
            <person name="Sommer R.J."/>
        </authorList>
    </citation>
    <scope>NUCLEOTIDE SEQUENCE</scope>
    <source>
        <strain evidence="6">RS0144</strain>
    </source>
</reference>
<gene>
    <name evidence="6" type="ORF">PENTCL1PPCAC_16392</name>
</gene>
<evidence type="ECO:0008006" key="8">
    <source>
        <dbReference type="Google" id="ProtNLM"/>
    </source>
</evidence>
<evidence type="ECO:0000256" key="5">
    <source>
        <dbReference type="SAM" id="Phobius"/>
    </source>
</evidence>
<evidence type="ECO:0000256" key="2">
    <source>
        <dbReference type="ARBA" id="ARBA00022692"/>
    </source>
</evidence>
<dbReference type="InterPro" id="IPR019408">
    <property type="entry name" value="7TM_GPCR_serpentine_rcpt_Srab"/>
</dbReference>
<evidence type="ECO:0000256" key="1">
    <source>
        <dbReference type="ARBA" id="ARBA00004141"/>
    </source>
</evidence>
<dbReference type="AlphaFoldDB" id="A0AAV5TJ08"/>